<dbReference type="CDD" id="cd01949">
    <property type="entry name" value="GGDEF"/>
    <property type="match status" value="1"/>
</dbReference>
<proteinExistence type="predicted"/>
<gene>
    <name evidence="3" type="ORF">VL15_18865</name>
</gene>
<dbReference type="NCBIfam" id="TIGR00254">
    <property type="entry name" value="GGDEF"/>
    <property type="match status" value="1"/>
</dbReference>
<dbReference type="InterPro" id="IPR035965">
    <property type="entry name" value="PAS-like_dom_sf"/>
</dbReference>
<keyword evidence="1" id="KW-0472">Membrane</keyword>
<comment type="caution">
    <text evidence="3">The sequence shown here is derived from an EMBL/GenBank/DDBJ whole genome shotgun (WGS) entry which is preliminary data.</text>
</comment>
<dbReference type="CDD" id="cd00130">
    <property type="entry name" value="PAS"/>
    <property type="match status" value="1"/>
</dbReference>
<dbReference type="Gene3D" id="3.30.70.270">
    <property type="match status" value="1"/>
</dbReference>
<protein>
    <submittedName>
        <fullName evidence="3">Diguanylate cyclase</fullName>
    </submittedName>
</protein>
<dbReference type="InterPro" id="IPR043128">
    <property type="entry name" value="Rev_trsase/Diguanyl_cyclase"/>
</dbReference>
<dbReference type="InterPro" id="IPR000014">
    <property type="entry name" value="PAS"/>
</dbReference>
<dbReference type="RefSeq" id="WP_048247678.1">
    <property type="nucleotide sequence ID" value="NZ_LDWR01000031.1"/>
</dbReference>
<dbReference type="PANTHER" id="PTHR44757">
    <property type="entry name" value="DIGUANYLATE CYCLASE DGCP"/>
    <property type="match status" value="1"/>
</dbReference>
<dbReference type="Pfam" id="PF12860">
    <property type="entry name" value="PAS_7"/>
    <property type="match status" value="1"/>
</dbReference>
<dbReference type="PROSITE" id="PS50887">
    <property type="entry name" value="GGDEF"/>
    <property type="match status" value="1"/>
</dbReference>
<dbReference type="EMBL" id="LDWR01000031">
    <property type="protein sequence ID" value="KML55458.1"/>
    <property type="molecule type" value="Genomic_DNA"/>
</dbReference>
<evidence type="ECO:0000259" key="2">
    <source>
        <dbReference type="PROSITE" id="PS50887"/>
    </source>
</evidence>
<dbReference type="Gene3D" id="3.30.450.20">
    <property type="entry name" value="PAS domain"/>
    <property type="match status" value="1"/>
</dbReference>
<evidence type="ECO:0000313" key="4">
    <source>
        <dbReference type="Proteomes" id="UP000036338"/>
    </source>
</evidence>
<dbReference type="SUPFAM" id="SSF55785">
    <property type="entry name" value="PYP-like sensor domain (PAS domain)"/>
    <property type="match status" value="1"/>
</dbReference>
<dbReference type="InterPro" id="IPR052155">
    <property type="entry name" value="Biofilm_reg_signaling"/>
</dbReference>
<dbReference type="SUPFAM" id="SSF55073">
    <property type="entry name" value="Nucleotide cyclase"/>
    <property type="match status" value="1"/>
</dbReference>
<keyword evidence="1" id="KW-0812">Transmembrane</keyword>
<dbReference type="SMART" id="SM00267">
    <property type="entry name" value="GGDEF"/>
    <property type="match status" value="1"/>
</dbReference>
<keyword evidence="1" id="KW-1133">Transmembrane helix</keyword>
<dbReference type="Pfam" id="PF00990">
    <property type="entry name" value="GGDEF"/>
    <property type="match status" value="1"/>
</dbReference>
<name>A0A0J5WUC9_BURCE</name>
<feature type="transmembrane region" description="Helical" evidence="1">
    <location>
        <begin position="154"/>
        <end position="172"/>
    </location>
</feature>
<feature type="domain" description="GGDEF" evidence="2">
    <location>
        <begin position="373"/>
        <end position="505"/>
    </location>
</feature>
<organism evidence="3 4">
    <name type="scientific">Burkholderia cepacia</name>
    <name type="common">Pseudomonas cepacia</name>
    <dbReference type="NCBI Taxonomy" id="292"/>
    <lineage>
        <taxon>Bacteria</taxon>
        <taxon>Pseudomonadati</taxon>
        <taxon>Pseudomonadota</taxon>
        <taxon>Betaproteobacteria</taxon>
        <taxon>Burkholderiales</taxon>
        <taxon>Burkholderiaceae</taxon>
        <taxon>Burkholderia</taxon>
        <taxon>Burkholderia cepacia complex</taxon>
    </lineage>
</organism>
<sequence length="516" mass="55335">MAVRASLLNSVLATPPSGNHRVTAALRPSMLVTLFEDVRPMALSGLASGFVAAIALIRLQQLWCLVWLIADISLLAARLAIARAYAVQRNAGNDRAEYWAMRYAPVSLVACFVLGLGVMGCIQAVDVELGTLSVMVAGGVFGGIASRNSALPRLAMTQVALGVLPIGVGALLAHRSGAWLLLPPLAIYLAAMRTVVQRHYRVLVALIAARQRNAELVARFDAALTYMPHGLCMIDGDSRVIVANRRTAQLFGSPREIMLDTPLPDVVAALGANAVTDARDAGLAAQCAGWLNRDEPAPFDIVLGDGRQLELTRHRVPDGNAVIIVEDVTARRRTEQHIRHLARHDALTGLPNRHELHAELKRMLARRPRMPGPSLAVMYLDLDGFKAINDHFGHQAGDEVLTQVAERLGKTLPPGELAARIGGDEFVVAIDDTTMHACSILAARIIRQISAPYTLSIGETVSFGISIGIALDDGHGSPDDLIRQADSALYDAKSNGKGIYRFYSNGSRRVAPAAAS</sequence>
<dbReference type="InterPro" id="IPR000160">
    <property type="entry name" value="GGDEF_dom"/>
</dbReference>
<dbReference type="PATRIC" id="fig|292.27.peg.3827"/>
<feature type="transmembrane region" description="Helical" evidence="1">
    <location>
        <begin position="106"/>
        <end position="125"/>
    </location>
</feature>
<dbReference type="Proteomes" id="UP000036338">
    <property type="component" value="Unassembled WGS sequence"/>
</dbReference>
<dbReference type="PANTHER" id="PTHR44757:SF2">
    <property type="entry name" value="BIOFILM ARCHITECTURE MAINTENANCE PROTEIN MBAA"/>
    <property type="match status" value="1"/>
</dbReference>
<evidence type="ECO:0000313" key="3">
    <source>
        <dbReference type="EMBL" id="KML55458.1"/>
    </source>
</evidence>
<dbReference type="SMART" id="SM00091">
    <property type="entry name" value="PAS"/>
    <property type="match status" value="1"/>
</dbReference>
<accession>A0A0J5WUC9</accession>
<reference evidence="3 4" key="1">
    <citation type="submission" date="2015-05" db="EMBL/GenBank/DDBJ databases">
        <title>Draft genome of Burkholderia cepacia LK29.</title>
        <authorList>
            <person name="Chan X.Y."/>
        </authorList>
    </citation>
    <scope>NUCLEOTIDE SEQUENCE [LARGE SCALE GENOMIC DNA]</scope>
    <source>
        <strain evidence="3 4">LK29</strain>
    </source>
</reference>
<feature type="transmembrane region" description="Helical" evidence="1">
    <location>
        <begin position="64"/>
        <end position="86"/>
    </location>
</feature>
<feature type="transmembrane region" description="Helical" evidence="1">
    <location>
        <begin position="38"/>
        <end position="57"/>
    </location>
</feature>
<dbReference type="InterPro" id="IPR029787">
    <property type="entry name" value="Nucleotide_cyclase"/>
</dbReference>
<evidence type="ECO:0000256" key="1">
    <source>
        <dbReference type="SAM" id="Phobius"/>
    </source>
</evidence>
<dbReference type="AlphaFoldDB" id="A0A0J5WUC9"/>